<dbReference type="AlphaFoldDB" id="A0ABD3QUP7"/>
<dbReference type="Proteomes" id="UP001516023">
    <property type="component" value="Unassembled WGS sequence"/>
</dbReference>
<dbReference type="EMBL" id="JABMIG020000011">
    <property type="protein sequence ID" value="KAL3803872.1"/>
    <property type="molecule type" value="Genomic_DNA"/>
</dbReference>
<organism evidence="2 3">
    <name type="scientific">Cyclotella cryptica</name>
    <dbReference type="NCBI Taxonomy" id="29204"/>
    <lineage>
        <taxon>Eukaryota</taxon>
        <taxon>Sar</taxon>
        <taxon>Stramenopiles</taxon>
        <taxon>Ochrophyta</taxon>
        <taxon>Bacillariophyta</taxon>
        <taxon>Coscinodiscophyceae</taxon>
        <taxon>Thalassiosirophycidae</taxon>
        <taxon>Stephanodiscales</taxon>
        <taxon>Stephanodiscaceae</taxon>
        <taxon>Cyclotella</taxon>
    </lineage>
</organism>
<proteinExistence type="predicted"/>
<evidence type="ECO:0000256" key="1">
    <source>
        <dbReference type="SAM" id="MobiDB-lite"/>
    </source>
</evidence>
<comment type="caution">
    <text evidence="2">The sequence shown here is derived from an EMBL/GenBank/DDBJ whole genome shotgun (WGS) entry which is preliminary data.</text>
</comment>
<sequence length="123" mass="14182">MCDQKNSAASLFAWLGFTSIALIHRSIHLYFYHETEGETHVEHSRRVAQNDSGAESDCDPWQQQQQQGNYFPWEPRISIDDISKNESSSTSEPLHRDTRQLEFLSSMTFANQSLRQPSCPCCR</sequence>
<reference evidence="2 3" key="1">
    <citation type="journal article" date="2020" name="G3 (Bethesda)">
        <title>Improved Reference Genome for Cyclotella cryptica CCMP332, a Model for Cell Wall Morphogenesis, Salinity Adaptation, and Lipid Production in Diatoms (Bacillariophyta).</title>
        <authorList>
            <person name="Roberts W.R."/>
            <person name="Downey K.M."/>
            <person name="Ruck E.C."/>
            <person name="Traller J.C."/>
            <person name="Alverson A.J."/>
        </authorList>
    </citation>
    <scope>NUCLEOTIDE SEQUENCE [LARGE SCALE GENOMIC DNA]</scope>
    <source>
        <strain evidence="2 3">CCMP332</strain>
    </source>
</reference>
<protein>
    <submittedName>
        <fullName evidence="2">Uncharacterized protein</fullName>
    </submittedName>
</protein>
<accession>A0ABD3QUP7</accession>
<gene>
    <name evidence="2" type="ORF">HJC23_004034</name>
</gene>
<name>A0ABD3QUP7_9STRA</name>
<feature type="region of interest" description="Disordered" evidence="1">
    <location>
        <begin position="42"/>
        <end position="65"/>
    </location>
</feature>
<keyword evidence="3" id="KW-1185">Reference proteome</keyword>
<evidence type="ECO:0000313" key="2">
    <source>
        <dbReference type="EMBL" id="KAL3803872.1"/>
    </source>
</evidence>
<evidence type="ECO:0000313" key="3">
    <source>
        <dbReference type="Proteomes" id="UP001516023"/>
    </source>
</evidence>